<dbReference type="AlphaFoldDB" id="A0A6G1U282"/>
<evidence type="ECO:0000313" key="1">
    <source>
        <dbReference type="EMBL" id="MQN81527.1"/>
    </source>
</evidence>
<organism evidence="1 2">
    <name type="scientific">Segatella copri</name>
    <dbReference type="NCBI Taxonomy" id="165179"/>
    <lineage>
        <taxon>Bacteria</taxon>
        <taxon>Pseudomonadati</taxon>
        <taxon>Bacteroidota</taxon>
        <taxon>Bacteroidia</taxon>
        <taxon>Bacteroidales</taxon>
        <taxon>Prevotellaceae</taxon>
        <taxon>Segatella</taxon>
    </lineage>
</organism>
<dbReference type="Proteomes" id="UP000480425">
    <property type="component" value="Unassembled WGS sequence"/>
</dbReference>
<accession>A0A6G1U282</accession>
<comment type="caution">
    <text evidence="1">The sequence shown here is derived from an EMBL/GenBank/DDBJ whole genome shotgun (WGS) entry which is preliminary data.</text>
</comment>
<sequence length="191" mass="21493">MAKIQIKSEKLTPFGGIFSIMEQFDALLAQTIDSTLGLRCTMFGYQYSEILRSLMCVYLCGGSCIEDVTTHLMKHLSLHPTLRTCSADTILRAIEELTFKSITYKSASGKSYDFNTADKMNCLLVNALLATGQLKSGQEYDFGLRATSRIKTFVFKFISVPAKWIKTSRRHVLNIYSDDNAYANLFKTDFG</sequence>
<gene>
    <name evidence="1" type="ORF">F7D73_11325</name>
</gene>
<proteinExistence type="predicted"/>
<dbReference type="OrthoDB" id="1078052at2"/>
<reference evidence="1 2" key="1">
    <citation type="submission" date="2019-09" db="EMBL/GenBank/DDBJ databases">
        <title>Distinct polysaccharide growth profiles of human intestinal Prevotella copri isolates.</title>
        <authorList>
            <person name="Fehlner-Peach H."/>
            <person name="Magnabosco C."/>
            <person name="Raghavan V."/>
            <person name="Scher J.U."/>
            <person name="Tett A."/>
            <person name="Cox L.M."/>
            <person name="Gottsegen C."/>
            <person name="Watters A."/>
            <person name="Wiltshire- Gordon J.D."/>
            <person name="Segata N."/>
            <person name="Bonneau R."/>
            <person name="Littman D.R."/>
        </authorList>
    </citation>
    <scope>NUCLEOTIDE SEQUENCE [LARGE SCALE GENOMIC DNA]</scope>
    <source>
        <strain evidence="2">iA622</strain>
    </source>
</reference>
<evidence type="ECO:0000313" key="2">
    <source>
        <dbReference type="Proteomes" id="UP000480425"/>
    </source>
</evidence>
<protein>
    <recommendedName>
        <fullName evidence="3">IS1380 family transposase</fullName>
    </recommendedName>
</protein>
<name>A0A6G1U282_9BACT</name>
<dbReference type="EMBL" id="VZCB01000080">
    <property type="protein sequence ID" value="MQN81527.1"/>
    <property type="molecule type" value="Genomic_DNA"/>
</dbReference>
<evidence type="ECO:0008006" key="3">
    <source>
        <dbReference type="Google" id="ProtNLM"/>
    </source>
</evidence>